<sequence length="50" mass="5696">MGHPYKLLSVFEEWVRSDGITERLNGDTLKTALERGSPVLAYRNSELMKS</sequence>
<accession>A0A485JJB6</accession>
<proteinExistence type="predicted"/>
<organism evidence="1 2">
    <name type="scientific">Escherichia coli</name>
    <dbReference type="NCBI Taxonomy" id="562"/>
    <lineage>
        <taxon>Bacteria</taxon>
        <taxon>Pseudomonadati</taxon>
        <taxon>Pseudomonadota</taxon>
        <taxon>Gammaproteobacteria</taxon>
        <taxon>Enterobacterales</taxon>
        <taxon>Enterobacteriaceae</taxon>
        <taxon>Escherichia</taxon>
    </lineage>
</organism>
<reference evidence="1 2" key="1">
    <citation type="submission" date="2019-03" db="EMBL/GenBank/DDBJ databases">
        <authorList>
            <consortium name="Pathogen Informatics"/>
        </authorList>
    </citation>
    <scope>NUCLEOTIDE SEQUENCE [LARGE SCALE GENOMIC DNA]</scope>
    <source>
        <strain evidence="1 2">NCTC10974</strain>
    </source>
</reference>
<dbReference type="Proteomes" id="UP000358010">
    <property type="component" value="Unassembled WGS sequence"/>
</dbReference>
<protein>
    <submittedName>
        <fullName evidence="1">Uncharacterized protein</fullName>
    </submittedName>
</protein>
<evidence type="ECO:0000313" key="2">
    <source>
        <dbReference type="Proteomes" id="UP000358010"/>
    </source>
</evidence>
<dbReference type="AlphaFoldDB" id="A0A485JJB6"/>
<gene>
    <name evidence="1" type="ORF">NCTC10974_04540</name>
</gene>
<name>A0A485JJB6_ECOLX</name>
<dbReference type="EMBL" id="CAADJZ010000001">
    <property type="protein sequence ID" value="VFT70944.1"/>
    <property type="molecule type" value="Genomic_DNA"/>
</dbReference>
<evidence type="ECO:0000313" key="1">
    <source>
        <dbReference type="EMBL" id="VFT70944.1"/>
    </source>
</evidence>